<dbReference type="EMBL" id="MW006475">
    <property type="protein sequence ID" value="QPI14244.1"/>
    <property type="molecule type" value="Genomic_DNA"/>
</dbReference>
<name>A0A7S9SPV4_9CAUD</name>
<accession>A0A7S9SPV4</accession>
<evidence type="ECO:0000313" key="1">
    <source>
        <dbReference type="EMBL" id="QPI14244.1"/>
    </source>
</evidence>
<sequence length="39" mass="4673">MVWLNKFTEDRLQQNLNNLFLGKEKERVRFLHSAGVELV</sequence>
<protein>
    <submittedName>
        <fullName evidence="1">Uncharacterized protein</fullName>
    </submittedName>
</protein>
<reference evidence="1 2" key="1">
    <citation type="submission" date="2020-09" db="EMBL/GenBank/DDBJ databases">
        <authorList>
            <person name="Makalatia K."/>
            <person name="Wagemans J."/>
        </authorList>
    </citation>
    <scope>NUCLEOTIDE SEQUENCE [LARGE SCALE GENOMIC DNA]</scope>
</reference>
<evidence type="ECO:0000313" key="2">
    <source>
        <dbReference type="Proteomes" id="UP000594595"/>
    </source>
</evidence>
<organism evidence="1 2">
    <name type="scientific">Salmonella phage GEC_vB_BS</name>
    <dbReference type="NCBI Taxonomy" id="2777374"/>
    <lineage>
        <taxon>Viruses</taxon>
        <taxon>Duplodnaviria</taxon>
        <taxon>Heunggongvirae</taxon>
        <taxon>Uroviricota</taxon>
        <taxon>Caudoviricetes</taxon>
        <taxon>Andersonviridae</taxon>
        <taxon>Ounavirinae</taxon>
        <taxon>Felixounavirus</taxon>
        <taxon>Felixounavirus mushroom</taxon>
    </lineage>
</organism>
<dbReference type="Proteomes" id="UP000594595">
    <property type="component" value="Segment"/>
</dbReference>
<gene>
    <name evidence="1" type="ORF">GECvBBS_gp056</name>
</gene>
<proteinExistence type="predicted"/>